<organism evidence="2 3">
    <name type="scientific">Candidatus Protofrankia californiensis</name>
    <dbReference type="NCBI Taxonomy" id="1839754"/>
    <lineage>
        <taxon>Bacteria</taxon>
        <taxon>Bacillati</taxon>
        <taxon>Actinomycetota</taxon>
        <taxon>Actinomycetes</taxon>
        <taxon>Frankiales</taxon>
        <taxon>Frankiaceae</taxon>
        <taxon>Protofrankia</taxon>
    </lineage>
</organism>
<dbReference type="InterPro" id="IPR013154">
    <property type="entry name" value="ADH-like_N"/>
</dbReference>
<dbReference type="EMBL" id="FLUV01001022">
    <property type="protein sequence ID" value="SBW22289.1"/>
    <property type="molecule type" value="Genomic_DNA"/>
</dbReference>
<dbReference type="Pfam" id="PF17342">
    <property type="entry name" value="DUF5372"/>
    <property type="match status" value="1"/>
</dbReference>
<dbReference type="InterPro" id="IPR011032">
    <property type="entry name" value="GroES-like_sf"/>
</dbReference>
<evidence type="ECO:0000313" key="2">
    <source>
        <dbReference type="EMBL" id="SBW22289.1"/>
    </source>
</evidence>
<feature type="domain" description="Alcohol dehydrogenase-like N-terminal" evidence="1">
    <location>
        <begin position="2"/>
        <end position="46"/>
    </location>
</feature>
<name>A0A1C3NXJ3_9ACTN</name>
<evidence type="ECO:0000259" key="1">
    <source>
        <dbReference type="Pfam" id="PF08240"/>
    </source>
</evidence>
<dbReference type="SUPFAM" id="SSF50129">
    <property type="entry name" value="GroES-like"/>
    <property type="match status" value="1"/>
</dbReference>
<evidence type="ECO:0000313" key="3">
    <source>
        <dbReference type="Proteomes" id="UP000199013"/>
    </source>
</evidence>
<dbReference type="InterPro" id="IPR035315">
    <property type="entry name" value="DUF5372"/>
</dbReference>
<gene>
    <name evidence="2" type="ORF">FDG2_2422</name>
</gene>
<dbReference type="Pfam" id="PF08240">
    <property type="entry name" value="ADH_N"/>
    <property type="match status" value="1"/>
</dbReference>
<protein>
    <recommendedName>
        <fullName evidence="1">Alcohol dehydrogenase-like N-terminal domain-containing protein</fullName>
    </recommendedName>
</protein>
<keyword evidence="3" id="KW-1185">Reference proteome</keyword>
<dbReference type="Proteomes" id="UP000199013">
    <property type="component" value="Unassembled WGS sequence"/>
</dbReference>
<dbReference type="Gene3D" id="3.90.180.10">
    <property type="entry name" value="Medium-chain alcohol dehydrogenases, catalytic domain"/>
    <property type="match status" value="1"/>
</dbReference>
<accession>A0A1C3NXJ3</accession>
<reference evidence="3" key="1">
    <citation type="submission" date="2016-02" db="EMBL/GenBank/DDBJ databases">
        <authorList>
            <person name="Wibberg D."/>
        </authorList>
    </citation>
    <scope>NUCLEOTIDE SEQUENCE [LARGE SCALE GENOMIC DNA]</scope>
</reference>
<proteinExistence type="predicted"/>
<dbReference type="AlphaFoldDB" id="A0A1C3NXJ3"/>
<sequence length="111" mass="11919">MIDQIGAGADGFTLGEQVTVNPNASCGHCAYCREARALHRAAQSRESLGFLVVTHPFHPLSGQRVEILFTKRRAGAVVFVCADGVSRSVTLPQSWTDRGPEPFGHLLSVEG</sequence>